<dbReference type="EMBL" id="JAUKUA010000005">
    <property type="protein sequence ID" value="KAK0711416.1"/>
    <property type="molecule type" value="Genomic_DNA"/>
</dbReference>
<protein>
    <submittedName>
        <fullName evidence="2">Uncharacterized protein</fullName>
    </submittedName>
</protein>
<name>A0AA40A8W5_9PEZI</name>
<dbReference type="Proteomes" id="UP001172102">
    <property type="component" value="Unassembled WGS sequence"/>
</dbReference>
<sequence>MWLPTLFLGVLILPLASVLASPSQSHVSKLLSELDSRVMVTALAQFNFEPYELTDFCVDCVRSNTTADYSCGLEFDWHDPNSVRENNVTSCHCNSTWRWDGISSIGGDDNPMEQPYLPCWQDDLSFFAMRMVGFMNPGNISIQLSHHYRDDE</sequence>
<reference evidence="2" key="1">
    <citation type="submission" date="2023-06" db="EMBL/GenBank/DDBJ databases">
        <title>Genome-scale phylogeny and comparative genomics of the fungal order Sordariales.</title>
        <authorList>
            <consortium name="Lawrence Berkeley National Laboratory"/>
            <person name="Hensen N."/>
            <person name="Bonometti L."/>
            <person name="Westerberg I."/>
            <person name="Brannstrom I.O."/>
            <person name="Guillou S."/>
            <person name="Cros-Aarteil S."/>
            <person name="Calhoun S."/>
            <person name="Haridas S."/>
            <person name="Kuo A."/>
            <person name="Mondo S."/>
            <person name="Pangilinan J."/>
            <person name="Riley R."/>
            <person name="Labutti K."/>
            <person name="Andreopoulos B."/>
            <person name="Lipzen A."/>
            <person name="Chen C."/>
            <person name="Yanf M."/>
            <person name="Daum C."/>
            <person name="Ng V."/>
            <person name="Clum A."/>
            <person name="Steindorff A."/>
            <person name="Ohm R."/>
            <person name="Martin F."/>
            <person name="Silar P."/>
            <person name="Natvig D."/>
            <person name="Lalanne C."/>
            <person name="Gautier V."/>
            <person name="Ament-Velasquez S.L."/>
            <person name="Kruys A."/>
            <person name="Hutchinson M.I."/>
            <person name="Powell A.J."/>
            <person name="Barry K."/>
            <person name="Miller A.N."/>
            <person name="Grigoriev I.V."/>
            <person name="Debuchy R."/>
            <person name="Gladieux P."/>
            <person name="Thoren M.H."/>
            <person name="Johannesson H."/>
        </authorList>
    </citation>
    <scope>NUCLEOTIDE SEQUENCE</scope>
    <source>
        <strain evidence="2">SMH4607-1</strain>
    </source>
</reference>
<accession>A0AA40A8W5</accession>
<keyword evidence="3" id="KW-1185">Reference proteome</keyword>
<comment type="caution">
    <text evidence="2">The sequence shown here is derived from an EMBL/GenBank/DDBJ whole genome shotgun (WGS) entry which is preliminary data.</text>
</comment>
<dbReference type="AlphaFoldDB" id="A0AA40A8W5"/>
<feature type="chain" id="PRO_5041309974" evidence="1">
    <location>
        <begin position="21"/>
        <end position="152"/>
    </location>
</feature>
<feature type="signal peptide" evidence="1">
    <location>
        <begin position="1"/>
        <end position="20"/>
    </location>
</feature>
<evidence type="ECO:0000313" key="2">
    <source>
        <dbReference type="EMBL" id="KAK0711416.1"/>
    </source>
</evidence>
<organism evidence="2 3">
    <name type="scientific">Lasiosphaeris hirsuta</name>
    <dbReference type="NCBI Taxonomy" id="260670"/>
    <lineage>
        <taxon>Eukaryota</taxon>
        <taxon>Fungi</taxon>
        <taxon>Dikarya</taxon>
        <taxon>Ascomycota</taxon>
        <taxon>Pezizomycotina</taxon>
        <taxon>Sordariomycetes</taxon>
        <taxon>Sordariomycetidae</taxon>
        <taxon>Sordariales</taxon>
        <taxon>Lasiosphaeriaceae</taxon>
        <taxon>Lasiosphaeris</taxon>
    </lineage>
</organism>
<evidence type="ECO:0000256" key="1">
    <source>
        <dbReference type="SAM" id="SignalP"/>
    </source>
</evidence>
<proteinExistence type="predicted"/>
<gene>
    <name evidence="2" type="ORF">B0H67DRAFT_492411</name>
</gene>
<keyword evidence="1" id="KW-0732">Signal</keyword>
<evidence type="ECO:0000313" key="3">
    <source>
        <dbReference type="Proteomes" id="UP001172102"/>
    </source>
</evidence>